<evidence type="ECO:0000313" key="3">
    <source>
        <dbReference type="Proteomes" id="UP001596137"/>
    </source>
</evidence>
<dbReference type="EMBL" id="JBHSRF010000002">
    <property type="protein sequence ID" value="MFC6079832.1"/>
    <property type="molecule type" value="Genomic_DNA"/>
</dbReference>
<evidence type="ECO:0000313" key="2">
    <source>
        <dbReference type="EMBL" id="MFC6079832.1"/>
    </source>
</evidence>
<dbReference type="InterPro" id="IPR032716">
    <property type="entry name" value="ACC_epsilon"/>
</dbReference>
<dbReference type="Pfam" id="PF13822">
    <property type="entry name" value="ACC_epsilon"/>
    <property type="match status" value="1"/>
</dbReference>
<name>A0ABW1NAC6_9ACTN</name>
<proteinExistence type="predicted"/>
<accession>A0ABW1NAC6</accession>
<feature type="region of interest" description="Disordered" evidence="1">
    <location>
        <begin position="29"/>
        <end position="68"/>
    </location>
</feature>
<comment type="caution">
    <text evidence="2">The sequence shown here is derived from an EMBL/GenBank/DDBJ whole genome shotgun (WGS) entry which is preliminary data.</text>
</comment>
<keyword evidence="3" id="KW-1185">Reference proteome</keyword>
<sequence length="68" mass="7341">MSQAPFVKVVHGNPTPEELAALVAVLTMLDTPPDPDPHPPTSTWSDPTHSTRRPLPSPGTWRSSGWTS</sequence>
<reference evidence="3" key="1">
    <citation type="journal article" date="2019" name="Int. J. Syst. Evol. Microbiol.">
        <title>The Global Catalogue of Microorganisms (GCM) 10K type strain sequencing project: providing services to taxonomists for standard genome sequencing and annotation.</title>
        <authorList>
            <consortium name="The Broad Institute Genomics Platform"/>
            <consortium name="The Broad Institute Genome Sequencing Center for Infectious Disease"/>
            <person name="Wu L."/>
            <person name="Ma J."/>
        </authorList>
    </citation>
    <scope>NUCLEOTIDE SEQUENCE [LARGE SCALE GENOMIC DNA]</scope>
    <source>
        <strain evidence="3">JCM 30346</strain>
    </source>
</reference>
<evidence type="ECO:0000256" key="1">
    <source>
        <dbReference type="SAM" id="MobiDB-lite"/>
    </source>
</evidence>
<protein>
    <submittedName>
        <fullName evidence="2">Acyl-CoA carboxylase subunit epsilon</fullName>
    </submittedName>
</protein>
<gene>
    <name evidence="2" type="ORF">ACFP1K_01580</name>
</gene>
<dbReference type="Proteomes" id="UP001596137">
    <property type="component" value="Unassembled WGS sequence"/>
</dbReference>
<dbReference type="RefSeq" id="WP_380746283.1">
    <property type="nucleotide sequence ID" value="NZ_JBHSRF010000002.1"/>
</dbReference>
<organism evidence="2 3">
    <name type="scientific">Sphaerisporangium aureirubrum</name>
    <dbReference type="NCBI Taxonomy" id="1544736"/>
    <lineage>
        <taxon>Bacteria</taxon>
        <taxon>Bacillati</taxon>
        <taxon>Actinomycetota</taxon>
        <taxon>Actinomycetes</taxon>
        <taxon>Streptosporangiales</taxon>
        <taxon>Streptosporangiaceae</taxon>
        <taxon>Sphaerisporangium</taxon>
    </lineage>
</organism>